<dbReference type="AlphaFoldDB" id="A0A226BWN0"/>
<name>A0A226BWN0_9FIRM</name>
<dbReference type="PANTHER" id="PTHR43418">
    <property type="entry name" value="MULTIFUNCTIONAL TRYPTOPHAN BIOSYNTHESIS PROTEIN-RELATED"/>
    <property type="match status" value="1"/>
</dbReference>
<evidence type="ECO:0000313" key="11">
    <source>
        <dbReference type="Proteomes" id="UP000214588"/>
    </source>
</evidence>
<evidence type="ECO:0000313" key="10">
    <source>
        <dbReference type="EMBL" id="OWZ83192.1"/>
    </source>
</evidence>
<evidence type="ECO:0000256" key="7">
    <source>
        <dbReference type="ARBA" id="ARBA00048816"/>
    </source>
</evidence>
<comment type="pathway">
    <text evidence="8">Pyrimidine metabolism; UMP biosynthesis via de novo pathway; (S)-dihydroorotate from bicarbonate: step 1/3.</text>
</comment>
<dbReference type="Gene3D" id="3.40.50.880">
    <property type="match status" value="1"/>
</dbReference>
<reference evidence="10 11" key="1">
    <citation type="submission" date="2017-06" db="EMBL/GenBank/DDBJ databases">
        <title>Draft Genome Sequence of Natranaerobius trueperi halophilic, alkalithermophilic bacteria from soda lakes.</title>
        <authorList>
            <person name="Zhao B."/>
        </authorList>
    </citation>
    <scope>NUCLEOTIDE SEQUENCE [LARGE SCALE GENOMIC DNA]</scope>
    <source>
        <strain evidence="10 11">DSM 18760</strain>
    </source>
</reference>
<keyword evidence="8" id="KW-0665">Pyrimidine biosynthesis</keyword>
<feature type="binding site" evidence="8">
    <location>
        <position position="281"/>
    </location>
    <ligand>
        <name>L-glutamine</name>
        <dbReference type="ChEBI" id="CHEBI:58359"/>
    </ligand>
</feature>
<dbReference type="GO" id="GO:0006526">
    <property type="term" value="P:L-arginine biosynthetic process"/>
    <property type="evidence" value="ECO:0007669"/>
    <property type="project" value="UniProtKB-UniRule"/>
</dbReference>
<dbReference type="GO" id="GO:0004088">
    <property type="term" value="F:carbamoyl-phosphate synthase (glutamine-hydrolyzing) activity"/>
    <property type="evidence" value="ECO:0007669"/>
    <property type="project" value="UniProtKB-UniRule"/>
</dbReference>
<dbReference type="SUPFAM" id="SSF52317">
    <property type="entry name" value="Class I glutamine amidotransferase-like"/>
    <property type="match status" value="1"/>
</dbReference>
<evidence type="ECO:0000256" key="8">
    <source>
        <dbReference type="HAMAP-Rule" id="MF_01209"/>
    </source>
</evidence>
<dbReference type="EMBL" id="NIQC01000024">
    <property type="protein sequence ID" value="OWZ83192.1"/>
    <property type="molecule type" value="Genomic_DNA"/>
</dbReference>
<dbReference type="InterPro" id="IPR017926">
    <property type="entry name" value="GATASE"/>
</dbReference>
<dbReference type="InterPro" id="IPR029062">
    <property type="entry name" value="Class_I_gatase-like"/>
</dbReference>
<feature type="active site" evidence="8">
    <location>
        <position position="325"/>
    </location>
</feature>
<protein>
    <recommendedName>
        <fullName evidence="8">Carbamoyl phosphate synthase small chain</fullName>
        <ecNumber evidence="8">6.3.5.5</ecNumber>
    </recommendedName>
    <alternativeName>
        <fullName evidence="8">Carbamoyl phosphate synthetase glutamine chain</fullName>
    </alternativeName>
</protein>
<keyword evidence="5 8" id="KW-0067">ATP-binding</keyword>
<dbReference type="EC" id="6.3.5.5" evidence="8"/>
<dbReference type="NCBIfam" id="NF009475">
    <property type="entry name" value="PRK12838.1"/>
    <property type="match status" value="1"/>
</dbReference>
<feature type="active site" description="Nucleophile" evidence="8">
    <location>
        <position position="239"/>
    </location>
</feature>
<feature type="active site" evidence="8">
    <location>
        <position position="323"/>
    </location>
</feature>
<comment type="caution">
    <text evidence="10">The sequence shown here is derived from an EMBL/GenBank/DDBJ whole genome shotgun (WGS) entry which is preliminary data.</text>
</comment>
<dbReference type="InterPro" id="IPR036480">
    <property type="entry name" value="CarbP_synth_ssu_N_sf"/>
</dbReference>
<feature type="binding site" evidence="8">
    <location>
        <position position="213"/>
    </location>
    <ligand>
        <name>L-glutamine</name>
        <dbReference type="ChEBI" id="CHEBI:58359"/>
    </ligand>
</feature>
<evidence type="ECO:0000256" key="4">
    <source>
        <dbReference type="ARBA" id="ARBA00022741"/>
    </source>
</evidence>
<comment type="subunit">
    <text evidence="8">Composed of two chains; the small (or glutamine) chain promotes the hydrolysis of glutamine to ammonia, which is used by the large (or ammonia) chain to synthesize carbamoyl phosphate. Tetramer of heterodimers (alpha,beta)4.</text>
</comment>
<dbReference type="SMART" id="SM01097">
    <property type="entry name" value="CPSase_sm_chain"/>
    <property type="match status" value="1"/>
</dbReference>
<feature type="binding site" evidence="8">
    <location>
        <position position="284"/>
    </location>
    <ligand>
        <name>L-glutamine</name>
        <dbReference type="ChEBI" id="CHEBI:58359"/>
    </ligand>
</feature>
<proteinExistence type="inferred from homology"/>
<dbReference type="InterPro" id="IPR002474">
    <property type="entry name" value="CarbamoylP_synth_ssu_N"/>
</dbReference>
<dbReference type="PANTHER" id="PTHR43418:SF7">
    <property type="entry name" value="CARBAMOYL-PHOSPHATE SYNTHASE SMALL CHAIN"/>
    <property type="match status" value="1"/>
</dbReference>
<dbReference type="OrthoDB" id="9804328at2"/>
<dbReference type="InterPro" id="IPR035686">
    <property type="entry name" value="CPSase_GATase1"/>
</dbReference>
<dbReference type="UniPathway" id="UPA00068">
    <property type="reaction ID" value="UER00171"/>
</dbReference>
<dbReference type="SUPFAM" id="SSF52021">
    <property type="entry name" value="Carbamoyl phosphate synthetase, small subunit N-terminal domain"/>
    <property type="match status" value="1"/>
</dbReference>
<comment type="catalytic activity">
    <reaction evidence="8">
        <text>L-glutamine + H2O = L-glutamate + NH4(+)</text>
        <dbReference type="Rhea" id="RHEA:15889"/>
        <dbReference type="ChEBI" id="CHEBI:15377"/>
        <dbReference type="ChEBI" id="CHEBI:28938"/>
        <dbReference type="ChEBI" id="CHEBI:29985"/>
        <dbReference type="ChEBI" id="CHEBI:58359"/>
    </reaction>
</comment>
<feature type="binding site" evidence="8">
    <location>
        <position position="243"/>
    </location>
    <ligand>
        <name>L-glutamine</name>
        <dbReference type="ChEBI" id="CHEBI:58359"/>
    </ligand>
</feature>
<keyword evidence="3 8" id="KW-0436">Ligase</keyword>
<feature type="region of interest" description="CPSase" evidence="8">
    <location>
        <begin position="1"/>
        <end position="161"/>
    </location>
</feature>
<sequence length="354" mass="38770">MGAKLLLEDGSIFYGTPIGTKENIEAEVVVTTSMTGFQETLTDPSYCNQIVTFTYPLVGNCGINRQDFESSTSHVSAIITKELCVSPSHFEKKIDFDEYLKSCKITGLTGVDTRKLANLIRTKGTMKGKVICDDEKPVSTPTNDLVKTVTTVKPYVVPGGKDRIVALDFGVKKSLLESLSNLEATVIVLPAFSSFEEIMSYEPDGILLSNGPGDPKDISEVIPTIKKLLEEQIPLLGICLGHQLLGLSLGFESVKMKYGHRGGNHPVKDLDTKKVWITSQNHGYTLKASEVLDNIRITHVNLNDDTIEGFVHKSLPVLSVQFHPEAGPGPQDSKDILFNFSKLIKKSKVGDYHG</sequence>
<dbReference type="HAMAP" id="MF_01209">
    <property type="entry name" value="CPSase_S_chain"/>
    <property type="match status" value="1"/>
</dbReference>
<comment type="catalytic activity">
    <reaction evidence="7 8">
        <text>hydrogencarbonate + L-glutamine + 2 ATP + H2O = carbamoyl phosphate + L-glutamate + 2 ADP + phosphate + 2 H(+)</text>
        <dbReference type="Rhea" id="RHEA:18633"/>
        <dbReference type="ChEBI" id="CHEBI:15377"/>
        <dbReference type="ChEBI" id="CHEBI:15378"/>
        <dbReference type="ChEBI" id="CHEBI:17544"/>
        <dbReference type="ChEBI" id="CHEBI:29985"/>
        <dbReference type="ChEBI" id="CHEBI:30616"/>
        <dbReference type="ChEBI" id="CHEBI:43474"/>
        <dbReference type="ChEBI" id="CHEBI:58228"/>
        <dbReference type="ChEBI" id="CHEBI:58359"/>
        <dbReference type="ChEBI" id="CHEBI:456216"/>
        <dbReference type="EC" id="6.3.5.5"/>
    </reaction>
</comment>
<feature type="binding site" evidence="8">
    <location>
        <position position="240"/>
    </location>
    <ligand>
        <name>L-glutamine</name>
        <dbReference type="ChEBI" id="CHEBI:58359"/>
    </ligand>
</feature>
<dbReference type="Pfam" id="PF00117">
    <property type="entry name" value="GATase"/>
    <property type="match status" value="1"/>
</dbReference>
<dbReference type="PROSITE" id="PS51273">
    <property type="entry name" value="GATASE_TYPE_1"/>
    <property type="match status" value="1"/>
</dbReference>
<comment type="pathway">
    <text evidence="1 8">Amino-acid biosynthesis; L-arginine biosynthesis; carbamoyl phosphate from bicarbonate: step 1/1.</text>
</comment>
<feature type="domain" description="Carbamoyl-phosphate synthase small subunit N-terminal" evidence="9">
    <location>
        <begin position="1"/>
        <end position="131"/>
    </location>
</feature>
<keyword evidence="8" id="KW-0055">Arginine biosynthesis</keyword>
<feature type="binding site" evidence="8">
    <location>
        <position position="283"/>
    </location>
    <ligand>
        <name>L-glutamine</name>
        <dbReference type="ChEBI" id="CHEBI:58359"/>
    </ligand>
</feature>
<dbReference type="InterPro" id="IPR050472">
    <property type="entry name" value="Anth_synth/Amidotransfase"/>
</dbReference>
<evidence type="ECO:0000256" key="1">
    <source>
        <dbReference type="ARBA" id="ARBA00005077"/>
    </source>
</evidence>
<dbReference type="UniPathway" id="UPA00070">
    <property type="reaction ID" value="UER00115"/>
</dbReference>
<dbReference type="NCBIfam" id="TIGR01368">
    <property type="entry name" value="CPSaseIIsmall"/>
    <property type="match status" value="1"/>
</dbReference>
<dbReference type="CDD" id="cd01744">
    <property type="entry name" value="GATase1_CPSase"/>
    <property type="match status" value="1"/>
</dbReference>
<keyword evidence="11" id="KW-1185">Reference proteome</keyword>
<keyword evidence="6 8" id="KW-0315">Glutamine amidotransferase</keyword>
<evidence type="ECO:0000256" key="2">
    <source>
        <dbReference type="ARBA" id="ARBA00007800"/>
    </source>
</evidence>
<dbReference type="RefSeq" id="WP_089024096.1">
    <property type="nucleotide sequence ID" value="NZ_NIQC01000024.1"/>
</dbReference>
<keyword evidence="8" id="KW-0028">Amino-acid biosynthesis</keyword>
<organism evidence="10 11">
    <name type="scientific">Natranaerobius trueperi</name>
    <dbReference type="NCBI Taxonomy" id="759412"/>
    <lineage>
        <taxon>Bacteria</taxon>
        <taxon>Bacillati</taxon>
        <taxon>Bacillota</taxon>
        <taxon>Clostridia</taxon>
        <taxon>Natranaerobiales</taxon>
        <taxon>Natranaerobiaceae</taxon>
        <taxon>Natranaerobius</taxon>
    </lineage>
</organism>
<dbReference type="PRINTS" id="PR00097">
    <property type="entry name" value="ANTSNTHASEII"/>
</dbReference>
<dbReference type="PRINTS" id="PR00099">
    <property type="entry name" value="CPSGATASE"/>
</dbReference>
<dbReference type="GO" id="GO:0004359">
    <property type="term" value="F:glutaminase activity"/>
    <property type="evidence" value="ECO:0007669"/>
    <property type="project" value="RHEA"/>
</dbReference>
<evidence type="ECO:0000256" key="3">
    <source>
        <dbReference type="ARBA" id="ARBA00022598"/>
    </source>
</evidence>
<dbReference type="Proteomes" id="UP000214588">
    <property type="component" value="Unassembled WGS sequence"/>
</dbReference>
<evidence type="ECO:0000259" key="9">
    <source>
        <dbReference type="SMART" id="SM01097"/>
    </source>
</evidence>
<dbReference type="PRINTS" id="PR00096">
    <property type="entry name" value="GATASE"/>
</dbReference>
<accession>A0A226BWN0</accession>
<gene>
    <name evidence="8" type="primary">carA</name>
    <name evidence="10" type="ORF">CDO51_09845</name>
</gene>
<evidence type="ECO:0000256" key="5">
    <source>
        <dbReference type="ARBA" id="ARBA00022840"/>
    </source>
</evidence>
<dbReference type="InterPro" id="IPR006274">
    <property type="entry name" value="CarbamoylP_synth_ssu"/>
</dbReference>
<comment type="similarity">
    <text evidence="2 8">Belongs to the CarA family.</text>
</comment>
<keyword evidence="4 8" id="KW-0547">Nucleotide-binding</keyword>
<dbReference type="GO" id="GO:0044205">
    <property type="term" value="P:'de novo' UMP biosynthetic process"/>
    <property type="evidence" value="ECO:0007669"/>
    <property type="project" value="UniProtKB-UniRule"/>
</dbReference>
<comment type="function">
    <text evidence="8">Small subunit of the glutamine-dependent carbamoyl phosphate synthetase (CPSase). CPSase catalyzes the formation of carbamoyl phosphate from the ammonia moiety of glutamine, carbonate, and phosphate donated by ATP, constituting the first step of 2 biosynthetic pathways, one leading to arginine and/or urea and the other to pyrimidine nucleotides. The small subunit (glutamine amidotransferase) binds and cleaves glutamine to supply the large subunit with the substrate ammonia.</text>
</comment>
<feature type="binding site" evidence="8">
    <location>
        <position position="211"/>
    </location>
    <ligand>
        <name>L-glutamine</name>
        <dbReference type="ChEBI" id="CHEBI:58359"/>
    </ligand>
</feature>
<evidence type="ECO:0000256" key="6">
    <source>
        <dbReference type="ARBA" id="ARBA00022962"/>
    </source>
</evidence>
<dbReference type="Pfam" id="PF00988">
    <property type="entry name" value="CPSase_sm_chain"/>
    <property type="match status" value="1"/>
</dbReference>
<dbReference type="Gene3D" id="3.50.30.20">
    <property type="entry name" value="Carbamoyl-phosphate synthase small subunit, N-terminal domain"/>
    <property type="match status" value="1"/>
</dbReference>
<dbReference type="GO" id="GO:0005524">
    <property type="term" value="F:ATP binding"/>
    <property type="evidence" value="ECO:0007669"/>
    <property type="project" value="UniProtKB-UniRule"/>
</dbReference>
<dbReference type="GO" id="GO:0006541">
    <property type="term" value="P:glutamine metabolic process"/>
    <property type="evidence" value="ECO:0007669"/>
    <property type="project" value="InterPro"/>
</dbReference>
<dbReference type="GO" id="GO:0006207">
    <property type="term" value="P:'de novo' pyrimidine nucleobase biosynthetic process"/>
    <property type="evidence" value="ECO:0007669"/>
    <property type="project" value="InterPro"/>
</dbReference>
<feature type="binding site" evidence="8">
    <location>
        <position position="45"/>
    </location>
    <ligand>
        <name>L-glutamine</name>
        <dbReference type="ChEBI" id="CHEBI:58359"/>
    </ligand>
</feature>